<keyword evidence="2" id="KW-1185">Reference proteome</keyword>
<dbReference type="HOGENOM" id="CLU_2809820_0_0_5"/>
<dbReference type="GO" id="GO:0051537">
    <property type="term" value="F:2 iron, 2 sulfur cluster binding"/>
    <property type="evidence" value="ECO:0007669"/>
    <property type="project" value="InterPro"/>
</dbReference>
<dbReference type="SUPFAM" id="SSF50022">
    <property type="entry name" value="ISP domain"/>
    <property type="match status" value="1"/>
</dbReference>
<reference evidence="1 2" key="1">
    <citation type="journal article" date="2013" name="Stand. Genomic Sci.">
        <title>Genome sequence of the reddish-pigmented Rubellimicrobium thermophilum type strain (DSM 16684(T)), a member of the Roseobacter clade.</title>
        <authorList>
            <person name="Fiebig A."/>
            <person name="Riedel T."/>
            <person name="Gronow S."/>
            <person name="Petersen J."/>
            <person name="Klenk H.P."/>
            <person name="Goker M."/>
        </authorList>
    </citation>
    <scope>NUCLEOTIDE SEQUENCE [LARGE SCALE GENOMIC DNA]</scope>
    <source>
        <strain evidence="1 2">DSM 16684</strain>
    </source>
</reference>
<sequence>MLSQSEIAAELAARRKNFSLSRELYADPGVYRADLEQIWYREWLFALPSAALQKAGDYQTLQSAPIR</sequence>
<comment type="caution">
    <text evidence="1">The sequence shown here is derived from an EMBL/GenBank/DDBJ whole genome shotgun (WGS) entry which is preliminary data.</text>
</comment>
<accession>S9QP76</accession>
<organism evidence="1 2">
    <name type="scientific">Rubellimicrobium thermophilum DSM 16684</name>
    <dbReference type="NCBI Taxonomy" id="1123069"/>
    <lineage>
        <taxon>Bacteria</taxon>
        <taxon>Pseudomonadati</taxon>
        <taxon>Pseudomonadota</taxon>
        <taxon>Alphaproteobacteria</taxon>
        <taxon>Rhodobacterales</taxon>
        <taxon>Roseobacteraceae</taxon>
        <taxon>Rubellimicrobium</taxon>
    </lineage>
</organism>
<dbReference type="Gene3D" id="3.90.380.10">
    <property type="entry name" value="Naphthalene 1,2-dioxygenase Alpha Subunit, Chain A, domain 1"/>
    <property type="match status" value="1"/>
</dbReference>
<protein>
    <submittedName>
        <fullName evidence="1">Uncharacterized protein</fullName>
    </submittedName>
</protein>
<dbReference type="EMBL" id="AOLV01000033">
    <property type="protein sequence ID" value="EPX83246.1"/>
    <property type="molecule type" value="Genomic_DNA"/>
</dbReference>
<gene>
    <name evidence="1" type="ORF">ruthe_02871</name>
</gene>
<dbReference type="Proteomes" id="UP000015346">
    <property type="component" value="Unassembled WGS sequence"/>
</dbReference>
<dbReference type="STRING" id="1123069.ruthe_02871"/>
<dbReference type="InterPro" id="IPR036922">
    <property type="entry name" value="Rieske_2Fe-2S_sf"/>
</dbReference>
<proteinExistence type="predicted"/>
<dbReference type="AlphaFoldDB" id="S9QP76"/>
<name>S9QP76_9RHOB</name>
<dbReference type="Gene3D" id="2.102.10.10">
    <property type="entry name" value="Rieske [2Fe-2S] iron-sulphur domain"/>
    <property type="match status" value="1"/>
</dbReference>
<evidence type="ECO:0000313" key="2">
    <source>
        <dbReference type="Proteomes" id="UP000015346"/>
    </source>
</evidence>
<evidence type="ECO:0000313" key="1">
    <source>
        <dbReference type="EMBL" id="EPX83246.1"/>
    </source>
</evidence>